<dbReference type="InterPro" id="IPR002880">
    <property type="entry name" value="Pyrv_Fd/Flavodoxin_OxRdtase_N"/>
</dbReference>
<dbReference type="CDD" id="cd07034">
    <property type="entry name" value="TPP_PYR_PFOR_IOR-alpha_like"/>
    <property type="match status" value="1"/>
</dbReference>
<dbReference type="Pfam" id="PF17147">
    <property type="entry name" value="PFOR_II"/>
    <property type="match status" value="1"/>
</dbReference>
<dbReference type="EMBL" id="CP002281">
    <property type="protein sequence ID" value="ADO81895.1"/>
    <property type="molecule type" value="Genomic_DNA"/>
</dbReference>
<feature type="domain" description="Pyruvate:ferredoxin oxidoreductase core" evidence="3">
    <location>
        <begin position="262"/>
        <end position="364"/>
    </location>
</feature>
<keyword evidence="5" id="KW-1185">Reference proteome</keyword>
<evidence type="ECO:0000313" key="5">
    <source>
        <dbReference type="Proteomes" id="UP000006875"/>
    </source>
</evidence>
<name>E3H6L0_ILYPC</name>
<dbReference type="Proteomes" id="UP000006875">
    <property type="component" value="Chromosome"/>
</dbReference>
<dbReference type="RefSeq" id="WP_013386566.1">
    <property type="nucleotide sequence ID" value="NC_014632.1"/>
</dbReference>
<dbReference type="Gene3D" id="3.40.50.920">
    <property type="match status" value="1"/>
</dbReference>
<dbReference type="Pfam" id="PF01855">
    <property type="entry name" value="POR_N"/>
    <property type="match status" value="1"/>
</dbReference>
<dbReference type="HOGENOM" id="CLU_002569_5_0_0"/>
<gene>
    <name evidence="4" type="ordered locus">Ilyop_0106</name>
</gene>
<feature type="domain" description="Pyruvate flavodoxin/ferredoxin oxidoreductase pyrimidine binding" evidence="2">
    <location>
        <begin position="16"/>
        <end position="239"/>
    </location>
</feature>
<dbReference type="eggNOG" id="COG0674">
    <property type="taxonomic scope" value="Bacteria"/>
</dbReference>
<proteinExistence type="predicted"/>
<dbReference type="AlphaFoldDB" id="E3H6L0"/>
<dbReference type="GO" id="GO:0006979">
    <property type="term" value="P:response to oxidative stress"/>
    <property type="evidence" value="ECO:0007669"/>
    <property type="project" value="TreeGrafter"/>
</dbReference>
<dbReference type="FunFam" id="3.40.50.920:FF:000010">
    <property type="entry name" value="Pyruvate ferredoxin oxidoreductase, alpha subunit"/>
    <property type="match status" value="1"/>
</dbReference>
<keyword evidence="4" id="KW-0670">Pyruvate</keyword>
<dbReference type="Gene3D" id="3.40.50.970">
    <property type="match status" value="1"/>
</dbReference>
<accession>E3H6L0</accession>
<organism evidence="4 5">
    <name type="scientific">Ilyobacter polytropus (strain ATCC 51220 / DSM 2926 / LMG 16218 / CuHBu1)</name>
    <dbReference type="NCBI Taxonomy" id="572544"/>
    <lineage>
        <taxon>Bacteria</taxon>
        <taxon>Fusobacteriati</taxon>
        <taxon>Fusobacteriota</taxon>
        <taxon>Fusobacteriia</taxon>
        <taxon>Fusobacteriales</taxon>
        <taxon>Fusobacteriaceae</taxon>
        <taxon>Ilyobacter</taxon>
    </lineage>
</organism>
<dbReference type="InterPro" id="IPR029061">
    <property type="entry name" value="THDP-binding"/>
</dbReference>
<evidence type="ECO:0000256" key="1">
    <source>
        <dbReference type="ARBA" id="ARBA00023002"/>
    </source>
</evidence>
<sequence length="392" mass="43216">MAIKERMSGNESIAIAMRQINPDVLPAFPITPSTEIPQYFSKYVADGLVQTEFIPVESEHSAMSAAIGAQAAGARTTSATSSAGLALMWEMLHVAASCKLPITLACVNRALTGPININADHSDSMGARDTGWIQIYSETNQEAYDNYIQAVRIAEHKDVMLPAMVCQDGFITSHAVENIELLEDKEVRDFVGEYAPEDSLLNPGYPISHGPYDTATFYMEHKRLQAESMKKAKKVILSVAEEFKKVSGREYGLFEEYRMEDAEYAMVIINSSAGTAKVAVDELRKEGKKVGLIKIRVFRPFPMEELAEALKHLKAIAVMDKSEGFSSAGGPIFAEVRSAMYDLSEKPSVVNYIYGLGGRDFTVDSAKQVYDEIEDIKGTSIDDIYRYLGVRG</sequence>
<reference evidence="4 5" key="1">
    <citation type="journal article" date="2010" name="Stand. Genomic Sci.">
        <title>Complete genome sequence of Ilyobacter polytropus type strain (CuHbu1).</title>
        <authorList>
            <person name="Sikorski J."/>
            <person name="Chertkov O."/>
            <person name="Lapidus A."/>
            <person name="Nolan M."/>
            <person name="Lucas S."/>
            <person name="Del Rio T.G."/>
            <person name="Tice H."/>
            <person name="Cheng J.F."/>
            <person name="Tapia R."/>
            <person name="Han C."/>
            <person name="Goodwin L."/>
            <person name="Pitluck S."/>
            <person name="Liolios K."/>
            <person name="Ivanova N."/>
            <person name="Mavromatis K."/>
            <person name="Mikhailova N."/>
            <person name="Pati A."/>
            <person name="Chen A."/>
            <person name="Palaniappan K."/>
            <person name="Land M."/>
            <person name="Hauser L."/>
            <person name="Chang Y.J."/>
            <person name="Jeffries C.D."/>
            <person name="Brambilla E."/>
            <person name="Yasawong M."/>
            <person name="Rohde M."/>
            <person name="Pukall R."/>
            <person name="Spring S."/>
            <person name="Goker M."/>
            <person name="Woyke T."/>
            <person name="Bristow J."/>
            <person name="Eisen J.A."/>
            <person name="Markowitz V."/>
            <person name="Hugenholtz P."/>
            <person name="Kyrpides N.C."/>
            <person name="Klenk H.P."/>
        </authorList>
    </citation>
    <scope>NUCLEOTIDE SEQUENCE [LARGE SCALE GENOMIC DNA]</scope>
    <source>
        <strain evidence="5">ATCC 51220 / DSM 2926 / LMG 16218 / CuHBu1</strain>
    </source>
</reference>
<dbReference type="InterPro" id="IPR033412">
    <property type="entry name" value="PFOR_II"/>
</dbReference>
<evidence type="ECO:0000259" key="2">
    <source>
        <dbReference type="Pfam" id="PF01855"/>
    </source>
</evidence>
<dbReference type="STRING" id="572544.Ilyop_0106"/>
<dbReference type="SUPFAM" id="SSF52518">
    <property type="entry name" value="Thiamin diphosphate-binding fold (THDP-binding)"/>
    <property type="match status" value="1"/>
</dbReference>
<dbReference type="SUPFAM" id="SSF52922">
    <property type="entry name" value="TK C-terminal domain-like"/>
    <property type="match status" value="1"/>
</dbReference>
<dbReference type="OrthoDB" id="9794954at2"/>
<dbReference type="KEGG" id="ipo:Ilyop_0106"/>
<dbReference type="FunFam" id="3.40.50.970:FF:000012">
    <property type="entry name" value="Pyruvate:ferredoxin (Flavodoxin) oxidoreductase"/>
    <property type="match status" value="1"/>
</dbReference>
<dbReference type="InterPro" id="IPR009014">
    <property type="entry name" value="Transketo_C/PFOR_II"/>
</dbReference>
<dbReference type="PANTHER" id="PTHR32154">
    <property type="entry name" value="PYRUVATE-FLAVODOXIN OXIDOREDUCTASE-RELATED"/>
    <property type="match status" value="1"/>
</dbReference>
<protein>
    <submittedName>
        <fullName evidence="4">Pyruvate ferredoxin oxidoreductase, alpha subunit</fullName>
        <ecNumber evidence="4">1.2.7.1</ecNumber>
    </submittedName>
</protein>
<dbReference type="EC" id="1.2.7.1" evidence="4"/>
<evidence type="ECO:0000313" key="4">
    <source>
        <dbReference type="EMBL" id="ADO81895.1"/>
    </source>
</evidence>
<dbReference type="InterPro" id="IPR050722">
    <property type="entry name" value="Pyruvate:ferred/Flavod_OxRd"/>
</dbReference>
<evidence type="ECO:0000259" key="3">
    <source>
        <dbReference type="Pfam" id="PF17147"/>
    </source>
</evidence>
<dbReference type="PANTHER" id="PTHR32154:SF0">
    <property type="entry name" value="PYRUVATE-FLAVODOXIN OXIDOREDUCTASE-RELATED"/>
    <property type="match status" value="1"/>
</dbReference>
<keyword evidence="1 4" id="KW-0560">Oxidoreductase</keyword>
<dbReference type="GO" id="GO:0019164">
    <property type="term" value="F:pyruvate synthase activity"/>
    <property type="evidence" value="ECO:0007669"/>
    <property type="project" value="UniProtKB-EC"/>
</dbReference>